<dbReference type="Proteomes" id="UP001189429">
    <property type="component" value="Unassembled WGS sequence"/>
</dbReference>
<comment type="caution">
    <text evidence="2">The sequence shown here is derived from an EMBL/GenBank/DDBJ whole genome shotgun (WGS) entry which is preliminary data.</text>
</comment>
<name>A0ABN9X264_9DINO</name>
<organism evidence="2 3">
    <name type="scientific">Prorocentrum cordatum</name>
    <dbReference type="NCBI Taxonomy" id="2364126"/>
    <lineage>
        <taxon>Eukaryota</taxon>
        <taxon>Sar</taxon>
        <taxon>Alveolata</taxon>
        <taxon>Dinophyceae</taxon>
        <taxon>Prorocentrales</taxon>
        <taxon>Prorocentraceae</taxon>
        <taxon>Prorocentrum</taxon>
    </lineage>
</organism>
<evidence type="ECO:0000313" key="3">
    <source>
        <dbReference type="Proteomes" id="UP001189429"/>
    </source>
</evidence>
<evidence type="ECO:0000313" key="2">
    <source>
        <dbReference type="EMBL" id="CAK0893358.1"/>
    </source>
</evidence>
<proteinExistence type="predicted"/>
<accession>A0ABN9X264</accession>
<feature type="region of interest" description="Disordered" evidence="1">
    <location>
        <begin position="47"/>
        <end position="220"/>
    </location>
</feature>
<gene>
    <name evidence="2" type="ORF">PCOR1329_LOCUS72715</name>
</gene>
<feature type="compositionally biased region" description="Low complexity" evidence="1">
    <location>
        <begin position="144"/>
        <end position="177"/>
    </location>
</feature>
<protein>
    <submittedName>
        <fullName evidence="2">Uncharacterized protein</fullName>
    </submittedName>
</protein>
<evidence type="ECO:0000256" key="1">
    <source>
        <dbReference type="SAM" id="MobiDB-lite"/>
    </source>
</evidence>
<feature type="compositionally biased region" description="Low complexity" evidence="1">
    <location>
        <begin position="196"/>
        <end position="214"/>
    </location>
</feature>
<reference evidence="2" key="1">
    <citation type="submission" date="2023-10" db="EMBL/GenBank/DDBJ databases">
        <authorList>
            <person name="Chen Y."/>
            <person name="Shah S."/>
            <person name="Dougan E. K."/>
            <person name="Thang M."/>
            <person name="Chan C."/>
        </authorList>
    </citation>
    <scope>NUCLEOTIDE SEQUENCE [LARGE SCALE GENOMIC DNA]</scope>
</reference>
<feature type="compositionally biased region" description="Basic and acidic residues" evidence="1">
    <location>
        <begin position="85"/>
        <end position="100"/>
    </location>
</feature>
<sequence>MLRPVSSESWPSNVGPPSIASFRVAFRGSCRLPPDVLTRSAVTLALPAGVEQRRRSSPDGDGAAALGGWGPPVRLKVTRVSLSRSRREDRQSRSHSRERGAPSPPVRGHGGPVAVAPQRGRLAQAAPAPTAMGVPQSWRESVDTGARTRASRAAAARGASAASRSEPQSSPALLAPSAPRPWLPLTRARASAASEPGAPQGLPGPSPAQSGPAAEDPLES</sequence>
<dbReference type="EMBL" id="CAUYUJ010019738">
    <property type="protein sequence ID" value="CAK0893358.1"/>
    <property type="molecule type" value="Genomic_DNA"/>
</dbReference>
<keyword evidence="3" id="KW-1185">Reference proteome</keyword>